<evidence type="ECO:0000313" key="2">
    <source>
        <dbReference type="Proteomes" id="UP000284109"/>
    </source>
</evidence>
<dbReference type="InterPro" id="IPR044927">
    <property type="entry name" value="Endonuclea_NS_2"/>
</dbReference>
<gene>
    <name evidence="1" type="ORF">DS831_03625</name>
</gene>
<protein>
    <submittedName>
        <fullName evidence="1">Endonuclease</fullName>
    </submittedName>
</protein>
<name>A0A347SUD5_9LACO</name>
<dbReference type="KEGG" id="lbm:DS830_06480"/>
<keyword evidence="2" id="KW-1185">Reference proteome</keyword>
<dbReference type="Gene3D" id="3.40.570.10">
    <property type="entry name" value="Extracellular Endonuclease, subunit A"/>
    <property type="match status" value="1"/>
</dbReference>
<accession>A0A347SUD5</accession>
<evidence type="ECO:0000313" key="1">
    <source>
        <dbReference type="EMBL" id="RHW51390.1"/>
    </source>
</evidence>
<comment type="caution">
    <text evidence="1">The sequence shown here is derived from an EMBL/GenBank/DDBJ whole genome shotgun (WGS) entry which is preliminary data.</text>
</comment>
<dbReference type="GO" id="GO:0004519">
    <property type="term" value="F:endonuclease activity"/>
    <property type="evidence" value="ECO:0007669"/>
    <property type="project" value="UniProtKB-KW"/>
</dbReference>
<dbReference type="Proteomes" id="UP000284109">
    <property type="component" value="Unassembled WGS sequence"/>
</dbReference>
<keyword evidence="1" id="KW-0255">Endonuclease</keyword>
<keyword evidence="1" id="KW-0540">Nuclease</keyword>
<proteinExistence type="predicted"/>
<keyword evidence="1" id="KW-0378">Hydrolase</keyword>
<dbReference type="Pfam" id="PF13930">
    <property type="entry name" value="Endonuclea_NS_2"/>
    <property type="match status" value="1"/>
</dbReference>
<dbReference type="AlphaFoldDB" id="A0A347SUD5"/>
<organism evidence="1 2">
    <name type="scientific">Bombilactobacillus bombi</name>
    <dbReference type="NCBI Taxonomy" id="1303590"/>
    <lineage>
        <taxon>Bacteria</taxon>
        <taxon>Bacillati</taxon>
        <taxon>Bacillota</taxon>
        <taxon>Bacilli</taxon>
        <taxon>Lactobacillales</taxon>
        <taxon>Lactobacillaceae</taxon>
        <taxon>Bombilactobacillus</taxon>
    </lineage>
</organism>
<reference evidence="1 2" key="1">
    <citation type="submission" date="2018-07" db="EMBL/GenBank/DDBJ databases">
        <title>Genome sequences of six Lactobacillus spp. isolated from bumble bee guts.</title>
        <authorList>
            <person name="Motta E.V.S."/>
            <person name="Moran N.A."/>
        </authorList>
    </citation>
    <scope>NUCLEOTIDE SEQUENCE [LARGE SCALE GENOMIC DNA]</scope>
    <source>
        <strain evidence="1 2">BI-1.1</strain>
    </source>
</reference>
<dbReference type="EMBL" id="QOCR01000002">
    <property type="protein sequence ID" value="RHW51390.1"/>
    <property type="molecule type" value="Genomic_DNA"/>
</dbReference>
<sequence>MQHLNSNSLIQNNKVKINSSDNQELINLQFDAHKYPQNYAIINNNQPEFSQAAQKRLQVMRSGNNLQAYLNQSNDQQDTLYNNLDQLGRTQAVTSFVRYRDVVKHSGKVMKRPPFPSSTRISGEYLDGQYNAQQQQWYGHQSNNKMVQLSSYRGYLYNKSHLLAWSLGGTMKTNNVVLGTRAQNVGTNNQNNPGGMAYSETRVRNFLKTHQQEVIFYQAIPVYADNELVPRGVHVLAQSVHDPQALQINVWTFNTQAGVKINYHTGQATTN</sequence>
<dbReference type="InterPro" id="IPR044929">
    <property type="entry name" value="DNA/RNA_non-sp_Endonuclease_sf"/>
</dbReference>